<feature type="compositionally biased region" description="Polar residues" evidence="2">
    <location>
        <begin position="352"/>
        <end position="361"/>
    </location>
</feature>
<keyword evidence="5" id="KW-1185">Reference proteome</keyword>
<feature type="domain" description="PRELI/MSF1" evidence="3">
    <location>
        <begin position="2"/>
        <end position="173"/>
    </location>
</feature>
<dbReference type="PROSITE" id="PS50904">
    <property type="entry name" value="PRELI_MSF1"/>
    <property type="match status" value="1"/>
</dbReference>
<dbReference type="Pfam" id="PF13251">
    <property type="entry name" value="DUF4042"/>
    <property type="match status" value="1"/>
</dbReference>
<dbReference type="AlphaFoldDB" id="A0A195F177"/>
<dbReference type="Gene3D" id="1.25.10.10">
    <property type="entry name" value="Leucine-rich Repeat Variant"/>
    <property type="match status" value="2"/>
</dbReference>
<organism evidence="4 5">
    <name type="scientific">Trachymyrmex septentrionalis</name>
    <dbReference type="NCBI Taxonomy" id="34720"/>
    <lineage>
        <taxon>Eukaryota</taxon>
        <taxon>Metazoa</taxon>
        <taxon>Ecdysozoa</taxon>
        <taxon>Arthropoda</taxon>
        <taxon>Hexapoda</taxon>
        <taxon>Insecta</taxon>
        <taxon>Pterygota</taxon>
        <taxon>Neoptera</taxon>
        <taxon>Endopterygota</taxon>
        <taxon>Hymenoptera</taxon>
        <taxon>Apocrita</taxon>
        <taxon>Aculeata</taxon>
        <taxon>Formicoidea</taxon>
        <taxon>Formicidae</taxon>
        <taxon>Myrmicinae</taxon>
        <taxon>Trachymyrmex</taxon>
    </lineage>
</organism>
<evidence type="ECO:0000313" key="5">
    <source>
        <dbReference type="Proteomes" id="UP000078541"/>
    </source>
</evidence>
<reference evidence="4 5" key="1">
    <citation type="submission" date="2016-03" db="EMBL/GenBank/DDBJ databases">
        <title>Trachymyrmex septentrionalis WGS genome.</title>
        <authorList>
            <person name="Nygaard S."/>
            <person name="Hu H."/>
            <person name="Boomsma J."/>
            <person name="Zhang G."/>
        </authorList>
    </citation>
    <scope>NUCLEOTIDE SEQUENCE [LARGE SCALE GENOMIC DNA]</scope>
    <source>
        <strain evidence="4">Tsep2-gDNA-1</strain>
        <tissue evidence="4">Whole body</tissue>
    </source>
</reference>
<dbReference type="InterPro" id="IPR006797">
    <property type="entry name" value="PRELI/MSF1_dom"/>
</dbReference>
<evidence type="ECO:0000313" key="4">
    <source>
        <dbReference type="EMBL" id="KYN34218.1"/>
    </source>
</evidence>
<dbReference type="InterPro" id="IPR052107">
    <property type="entry name" value="HEAT6"/>
</dbReference>
<gene>
    <name evidence="4" type="ORF">ALC56_11325</name>
</gene>
<dbReference type="InterPro" id="IPR025283">
    <property type="entry name" value="DUF4042"/>
</dbReference>
<feature type="region of interest" description="Disordered" evidence="2">
    <location>
        <begin position="344"/>
        <end position="377"/>
    </location>
</feature>
<name>A0A195F177_9HYME</name>
<dbReference type="Proteomes" id="UP000078541">
    <property type="component" value="Unassembled WGS sequence"/>
</dbReference>
<accession>A0A195F177</accession>
<evidence type="ECO:0000256" key="2">
    <source>
        <dbReference type="SAM" id="MobiDB-lite"/>
    </source>
</evidence>
<protein>
    <recommendedName>
        <fullName evidence="1">HEAT repeat-containing protein 6</fullName>
    </recommendedName>
</protein>
<dbReference type="InterPro" id="IPR016024">
    <property type="entry name" value="ARM-type_fold"/>
</dbReference>
<dbReference type="InterPro" id="IPR011989">
    <property type="entry name" value="ARM-like"/>
</dbReference>
<dbReference type="STRING" id="34720.A0A195F177"/>
<dbReference type="PANTHER" id="PTHR13366">
    <property type="entry name" value="MALARIA ANTIGEN-RELATED"/>
    <property type="match status" value="1"/>
</dbReference>
<proteinExistence type="predicted"/>
<evidence type="ECO:0000259" key="3">
    <source>
        <dbReference type="PROSITE" id="PS50904"/>
    </source>
</evidence>
<dbReference type="PANTHER" id="PTHR13366:SF0">
    <property type="entry name" value="HEAT REPEAT-CONTAINING PROTEIN 6"/>
    <property type="match status" value="1"/>
</dbReference>
<dbReference type="EMBL" id="KQ981864">
    <property type="protein sequence ID" value="KYN34218.1"/>
    <property type="molecule type" value="Genomic_DNA"/>
</dbReference>
<dbReference type="Pfam" id="PF04707">
    <property type="entry name" value="PRELI"/>
    <property type="match status" value="1"/>
</dbReference>
<dbReference type="SUPFAM" id="SSF48371">
    <property type="entry name" value="ARM repeat"/>
    <property type="match status" value="1"/>
</dbReference>
<sequence length="1100" mass="123657">MVKYYENITIFKFDWTQVVRGFFQRYPNPHSSHVLSEDTISREVKNGKLYSKRLLTKTNRVPKWGERFISKNIVKIVEESIVDPEAKTLTTYTRNLGYTKVMNYNFFAILLLVNQLCAAVLPTETSLVQNVCKFLYNLTQSNIKLHGRTFVTCKRWILEALEFADPLAQVDVLIAIKSFLHFGYFDDINHHVRLLLKDKGLLMKHLNPLCNPWSEINFHALGCLEEIVTNKSNNHCLSDEFTYLIKNIIFKILSLLPYHNDDKLCYSKIINLCLHILHCMIIEKLILKSPDLIGEILGVVQAFLFYGIKGYSVTSPQLLRPAAMNLPERVHIVPKCKNLKNHKARSRKTLAKKNTSDSGNNAIPEHTGISKYSSDSDTSDTEINNSIHIDSKVRLGAVRLLQILVEITRSKEIFGYWPQIVATGSRNDARVLTRSILVEPVSKVRQNVLCALTELLIDAKPFLIHAEDTNHTSFITFFGTVCLMVKELHFTLSLILLAEKNVAVLTHALKCTAALVQGTPYERLKPGLATKLVRNCKPHIFHKDPTVRVAALSIFEAFVSSEPITQEILNILAKQTVGEIGSESSQFDTSSISDIGTEEEEIDVEDIENSTNSCNEITSISKDENACLLVRVCLQNISNKSVNTPVRLQSLKLMGRLVFNTGNLIFPHLENVTTALISVMEETENQVILHACRVLEIMSGCLANTETYSNGILFWNIIFESIISLAQTSRTILREAACDCLGSISGNVFTQLSRQRVILIITILFGAVRDEESAVRAAGLRALGMLVTLPSLEHATGFLMDLADTVCLAFEDKNLGVRVKSAWALANLCDCLSRQKQHEDVEPFPLEDLLPKLYHISVKATKDNDKVKCNAVRAIGTILYLCPQKYILSDTTIGLDALIKCAVLGNDMKVRWNACRALGLVLSHDPDTILPSSWKDQVFPALSTLICDSPNFKVRTNAAWALSSCNNYGKYTVMLWKNIVLAFENAQHVPSYVEYPHRDALIQQLCLTLSCVAAHTEKSELQSLWIEIGDHLEEISNFMKQFQETVLPEKLGDLIKAKVQLAQHVKNAHSVEERQIAQSLANIFEKTNRYDNLDAITSTI</sequence>
<evidence type="ECO:0000256" key="1">
    <source>
        <dbReference type="ARBA" id="ARBA00015263"/>
    </source>
</evidence>